<protein>
    <submittedName>
        <fullName evidence="2">PEP-CTERM protein-sorting domain-containing protein</fullName>
    </submittedName>
</protein>
<accession>A0A1K1PQB1</accession>
<gene>
    <name evidence="2" type="ORF">SAMN05660313_02125</name>
</gene>
<organism evidence="2 3">
    <name type="scientific">Cellulophaga fucicola</name>
    <dbReference type="NCBI Taxonomy" id="76595"/>
    <lineage>
        <taxon>Bacteria</taxon>
        <taxon>Pseudomonadati</taxon>
        <taxon>Bacteroidota</taxon>
        <taxon>Flavobacteriia</taxon>
        <taxon>Flavobacteriales</taxon>
        <taxon>Flavobacteriaceae</taxon>
        <taxon>Cellulophaga</taxon>
    </lineage>
</organism>
<keyword evidence="1" id="KW-1133">Transmembrane helix</keyword>
<dbReference type="OrthoDB" id="1450811at2"/>
<evidence type="ECO:0000313" key="3">
    <source>
        <dbReference type="Proteomes" id="UP000183257"/>
    </source>
</evidence>
<proteinExistence type="predicted"/>
<keyword evidence="1" id="KW-0472">Membrane</keyword>
<evidence type="ECO:0000256" key="1">
    <source>
        <dbReference type="SAM" id="Phobius"/>
    </source>
</evidence>
<dbReference type="RefSeq" id="WP_072303733.1">
    <property type="nucleotide sequence ID" value="NZ_FPIY01000002.1"/>
</dbReference>
<dbReference type="Proteomes" id="UP000183257">
    <property type="component" value="Unassembled WGS sequence"/>
</dbReference>
<dbReference type="EMBL" id="FPIY01000002">
    <property type="protein sequence ID" value="SFW49839.1"/>
    <property type="molecule type" value="Genomic_DNA"/>
</dbReference>
<keyword evidence="3" id="KW-1185">Reference proteome</keyword>
<feature type="transmembrane region" description="Helical" evidence="1">
    <location>
        <begin position="36"/>
        <end position="51"/>
    </location>
</feature>
<keyword evidence="1" id="KW-0812">Transmembrane</keyword>
<reference evidence="3" key="1">
    <citation type="submission" date="2016-11" db="EMBL/GenBank/DDBJ databases">
        <authorList>
            <person name="Varghese N."/>
            <person name="Submissions S."/>
        </authorList>
    </citation>
    <scope>NUCLEOTIDE SEQUENCE [LARGE SCALE GENOMIC DNA]</scope>
    <source>
        <strain evidence="3">DSM 24786</strain>
    </source>
</reference>
<name>A0A1K1PQB1_9FLAO</name>
<evidence type="ECO:0000313" key="2">
    <source>
        <dbReference type="EMBL" id="SFW49839.1"/>
    </source>
</evidence>
<feature type="transmembrane region" description="Helical" evidence="1">
    <location>
        <begin position="12"/>
        <end position="30"/>
    </location>
</feature>
<dbReference type="AlphaFoldDB" id="A0A1K1PQB1"/>
<sequence length="65" mass="7455">MKYKIGFRLDWFEMVFILIMVFVAGVFVTSQMDDKFIYVGLLIIGAGGILIKKRVKMPLKNGKPE</sequence>